<dbReference type="InterPro" id="IPR009078">
    <property type="entry name" value="Ferritin-like_SF"/>
</dbReference>
<dbReference type="SUPFAM" id="SSF47240">
    <property type="entry name" value="Ferritin-like"/>
    <property type="match status" value="1"/>
</dbReference>
<feature type="domain" description="DUF4439" evidence="2">
    <location>
        <begin position="148"/>
        <end position="251"/>
    </location>
</feature>
<accession>A0ABT2FVF1</accession>
<reference evidence="3 4" key="1">
    <citation type="submission" date="2022-08" db="EMBL/GenBank/DDBJ databases">
        <title>YIM 101645 draft genome.</title>
        <authorList>
            <person name="Chen X."/>
        </authorList>
    </citation>
    <scope>NUCLEOTIDE SEQUENCE [LARGE SCALE GENOMIC DNA]</scope>
    <source>
        <strain evidence="3 4">YIM 101645</strain>
    </source>
</reference>
<comment type="caution">
    <text evidence="3">The sequence shown here is derived from an EMBL/GenBank/DDBJ whole genome shotgun (WGS) entry which is preliminary data.</text>
</comment>
<sequence length="256" mass="27016">MKRRFALLLTLPLLASCSVGDVASALGPRPNSQVAELADRAASDAAALDGAAAEVRARHATELSAEITRLCGTHADGTVPESCAFQAEVTQLAETDVEDSLLLSLDTAVPEESHALVIRQAVDLAELGGGELPADTQVSDSRDIDAARELLRREYAAAWGLGLASAYLSPARGAEIDELLDAHDERILALREMLAPHGEVPVAEAGYELAGVTGPADEVFVARLQEDLRQAWLGAAVQAHDTPWREFAVHGTASIN</sequence>
<keyword evidence="4" id="KW-1185">Reference proteome</keyword>
<organism evidence="3 4">
    <name type="scientific">Corynebacterium lemuris</name>
    <dbReference type="NCBI Taxonomy" id="1859292"/>
    <lineage>
        <taxon>Bacteria</taxon>
        <taxon>Bacillati</taxon>
        <taxon>Actinomycetota</taxon>
        <taxon>Actinomycetes</taxon>
        <taxon>Mycobacteriales</taxon>
        <taxon>Corynebacteriaceae</taxon>
        <taxon>Corynebacterium</taxon>
    </lineage>
</organism>
<dbReference type="Gene3D" id="1.20.1260.10">
    <property type="match status" value="1"/>
</dbReference>
<name>A0ABT2FVF1_9CORY</name>
<keyword evidence="1" id="KW-0732">Signal</keyword>
<proteinExistence type="predicted"/>
<dbReference type="EMBL" id="JANWTC010000003">
    <property type="protein sequence ID" value="MCS5479220.1"/>
    <property type="molecule type" value="Genomic_DNA"/>
</dbReference>
<gene>
    <name evidence="3" type="ORF">NYP18_06080</name>
</gene>
<dbReference type="InterPro" id="IPR012347">
    <property type="entry name" value="Ferritin-like"/>
</dbReference>
<evidence type="ECO:0000256" key="1">
    <source>
        <dbReference type="SAM" id="SignalP"/>
    </source>
</evidence>
<dbReference type="Pfam" id="PF14530">
    <property type="entry name" value="DUF4439"/>
    <property type="match status" value="1"/>
</dbReference>
<evidence type="ECO:0000313" key="4">
    <source>
        <dbReference type="Proteomes" id="UP001205965"/>
    </source>
</evidence>
<dbReference type="Proteomes" id="UP001205965">
    <property type="component" value="Unassembled WGS sequence"/>
</dbReference>
<feature type="chain" id="PRO_5045287864" evidence="1">
    <location>
        <begin position="24"/>
        <end position="256"/>
    </location>
</feature>
<protein>
    <submittedName>
        <fullName evidence="3">Ferritin-like domain-containing protein</fullName>
    </submittedName>
</protein>
<feature type="signal peptide" evidence="1">
    <location>
        <begin position="1"/>
        <end position="23"/>
    </location>
</feature>
<dbReference type="InterPro" id="IPR029447">
    <property type="entry name" value="DUF4439"/>
</dbReference>
<dbReference type="RefSeq" id="WP_259427274.1">
    <property type="nucleotide sequence ID" value="NZ_JANWTC010000003.1"/>
</dbReference>
<evidence type="ECO:0000259" key="2">
    <source>
        <dbReference type="Pfam" id="PF14530"/>
    </source>
</evidence>
<evidence type="ECO:0000313" key="3">
    <source>
        <dbReference type="EMBL" id="MCS5479220.1"/>
    </source>
</evidence>
<dbReference type="PROSITE" id="PS51257">
    <property type="entry name" value="PROKAR_LIPOPROTEIN"/>
    <property type="match status" value="1"/>
</dbReference>